<organism evidence="1 2">
    <name type="scientific">Trichonephila inaurata madagascariensis</name>
    <dbReference type="NCBI Taxonomy" id="2747483"/>
    <lineage>
        <taxon>Eukaryota</taxon>
        <taxon>Metazoa</taxon>
        <taxon>Ecdysozoa</taxon>
        <taxon>Arthropoda</taxon>
        <taxon>Chelicerata</taxon>
        <taxon>Arachnida</taxon>
        <taxon>Araneae</taxon>
        <taxon>Araneomorphae</taxon>
        <taxon>Entelegynae</taxon>
        <taxon>Araneoidea</taxon>
        <taxon>Nephilidae</taxon>
        <taxon>Trichonephila</taxon>
        <taxon>Trichonephila inaurata</taxon>
    </lineage>
</organism>
<dbReference type="OrthoDB" id="10298322at2759"/>
<evidence type="ECO:0000313" key="1">
    <source>
        <dbReference type="EMBL" id="GFY39031.1"/>
    </source>
</evidence>
<protein>
    <submittedName>
        <fullName evidence="1">Uncharacterized protein</fullName>
    </submittedName>
</protein>
<dbReference type="AlphaFoldDB" id="A0A8X7BNT3"/>
<dbReference type="Proteomes" id="UP000886998">
    <property type="component" value="Unassembled WGS sequence"/>
</dbReference>
<gene>
    <name evidence="1" type="ORF">TNIN_103381</name>
</gene>
<evidence type="ECO:0000313" key="2">
    <source>
        <dbReference type="Proteomes" id="UP000886998"/>
    </source>
</evidence>
<comment type="caution">
    <text evidence="1">The sequence shown here is derived from an EMBL/GenBank/DDBJ whole genome shotgun (WGS) entry which is preliminary data.</text>
</comment>
<reference evidence="1" key="1">
    <citation type="submission" date="2020-08" db="EMBL/GenBank/DDBJ databases">
        <title>Multicomponent nature underlies the extraordinary mechanical properties of spider dragline silk.</title>
        <authorList>
            <person name="Kono N."/>
            <person name="Nakamura H."/>
            <person name="Mori M."/>
            <person name="Yoshida Y."/>
            <person name="Ohtoshi R."/>
            <person name="Malay A.D."/>
            <person name="Moran D.A.P."/>
            <person name="Tomita M."/>
            <person name="Numata K."/>
            <person name="Arakawa K."/>
        </authorList>
    </citation>
    <scope>NUCLEOTIDE SEQUENCE</scope>
</reference>
<name>A0A8X7BNT3_9ARAC</name>
<sequence length="100" mass="11974">MEGRKSVRQTLNRIFSLTCFFIRFSSRYHYQQLIRQIKDEGTHQEMKMHFTHIRAKRDSVTTPEQPNHAHQNCYEGRKGKVVVQFVHTFHDVSINTQQVQ</sequence>
<keyword evidence="2" id="KW-1185">Reference proteome</keyword>
<accession>A0A8X7BNT3</accession>
<dbReference type="EMBL" id="BMAV01001151">
    <property type="protein sequence ID" value="GFY39031.1"/>
    <property type="molecule type" value="Genomic_DNA"/>
</dbReference>
<proteinExistence type="predicted"/>